<feature type="compositionally biased region" description="Basic and acidic residues" evidence="6">
    <location>
        <begin position="12"/>
        <end position="28"/>
    </location>
</feature>
<gene>
    <name evidence="7" type="primary">Ciao1</name>
    <name evidence="7" type="ORF">NEOCIN_R03208</name>
</gene>
<dbReference type="Pfam" id="PF00400">
    <property type="entry name" value="WD40"/>
    <property type="match status" value="5"/>
</dbReference>
<dbReference type="Proteomes" id="UP000556200">
    <property type="component" value="Unassembled WGS sequence"/>
</dbReference>
<dbReference type="PROSITE" id="PS50294">
    <property type="entry name" value="WD_REPEATS_REGION"/>
    <property type="match status" value="4"/>
</dbReference>
<dbReference type="HAMAP" id="MF_03037">
    <property type="entry name" value="ciao1"/>
    <property type="match status" value="1"/>
</dbReference>
<evidence type="ECO:0000256" key="4">
    <source>
        <dbReference type="ARBA" id="ARBA00065751"/>
    </source>
</evidence>
<dbReference type="GO" id="GO:0016226">
    <property type="term" value="P:iron-sulfur cluster assembly"/>
    <property type="evidence" value="ECO:0007669"/>
    <property type="project" value="InterPro"/>
</dbReference>
<comment type="subunit">
    <text evidence="4">Component of the CIA complex. Interacts with CIAO2A and forms a complex with CIAO2B and MMS19; the interactions with CIAO2A and CIAO2B are mutually exclusive. Interacts with CHD1L, ERCC2, IREB2 and POLD1. Component of the MMXD complex, which includes CIAO1, ERCC2, CIAO2B, MMS19 and SLC25A5. Interacts with WT1. Interacts with CIAO3. Interacts (via LYR motif) with HSC20.</text>
</comment>
<proteinExistence type="inferred from homology"/>
<evidence type="ECO:0000256" key="3">
    <source>
        <dbReference type="ARBA" id="ARBA00060126"/>
    </source>
</evidence>
<feature type="non-terminal residue" evidence="7">
    <location>
        <position position="1"/>
    </location>
</feature>
<feature type="repeat" description="WD" evidence="5">
    <location>
        <begin position="72"/>
        <end position="104"/>
    </location>
</feature>
<keyword evidence="1 5" id="KW-0853">WD repeat</keyword>
<dbReference type="PANTHER" id="PTHR19920">
    <property type="entry name" value="WD40 PROTEIN CIAO1"/>
    <property type="match status" value="1"/>
</dbReference>
<organism evidence="7 8">
    <name type="scientific">Neopipo cinnamomea</name>
    <dbReference type="NCBI Taxonomy" id="456388"/>
    <lineage>
        <taxon>Eukaryota</taxon>
        <taxon>Metazoa</taxon>
        <taxon>Chordata</taxon>
        <taxon>Craniata</taxon>
        <taxon>Vertebrata</taxon>
        <taxon>Euteleostomi</taxon>
        <taxon>Archelosauria</taxon>
        <taxon>Archosauria</taxon>
        <taxon>Dinosauria</taxon>
        <taxon>Saurischia</taxon>
        <taxon>Theropoda</taxon>
        <taxon>Coelurosauria</taxon>
        <taxon>Aves</taxon>
        <taxon>Neognathae</taxon>
        <taxon>Neoaves</taxon>
        <taxon>Telluraves</taxon>
        <taxon>Australaves</taxon>
        <taxon>Passeriformes</taxon>
        <taxon>Tyrannidae</taxon>
        <taxon>Neopipo</taxon>
    </lineage>
</organism>
<evidence type="ECO:0000256" key="6">
    <source>
        <dbReference type="SAM" id="MobiDB-lite"/>
    </source>
</evidence>
<dbReference type="InterPro" id="IPR015943">
    <property type="entry name" value="WD40/YVTN_repeat-like_dom_sf"/>
</dbReference>
<sequence>GNRRIWRGMEGGQREMEREGVRGEGWKGDRGVERRWRGEGRGWRRMEGAWPVPMGSHPTPPGSSWTCRAVLGDGHQRTVRRVAWSPCGSYLASASFDGTTCIWKRQEDGFECVATLEGHENEVKSVAWAPSGSLLATCSRDKSVWVWEVDEEEEYECVSVLNTHTQDVKHVVWHPSQELLASASYDDTVRLYREEEDDWVCCATLEGHDSTVWAVAFDKEGERLASVSDDRTLRVWRRYHPGNQEGVACSGTDPTWKCVCTLSGYHSRTIYDVSWCHLTGALATACGDDAIRVFEESPTNFPSIQSSLSNLTLHCSASVLRTSVEAEPSRRKRPRVSFSRHMSLMALAVFPVSFLE</sequence>
<feature type="non-terminal residue" evidence="7">
    <location>
        <position position="356"/>
    </location>
</feature>
<accession>A0A7K4QVV6</accession>
<dbReference type="AlphaFoldDB" id="A0A7K4QVV6"/>
<dbReference type="InterPro" id="IPR028608">
    <property type="entry name" value="CIAO1/Cia1"/>
</dbReference>
<dbReference type="EMBL" id="VYZA01000272">
    <property type="protein sequence ID" value="NWQ65244.1"/>
    <property type="molecule type" value="Genomic_DNA"/>
</dbReference>
<feature type="repeat" description="WD" evidence="5">
    <location>
        <begin position="161"/>
        <end position="192"/>
    </location>
</feature>
<comment type="function">
    <text evidence="3">Key component of the cytosolic iron-sulfur protein assembly (CIA) complex, a multiprotein complex that mediates the incorporation of iron-sulfur cluster into extramitochondrial Fe/S proteins. As a CIA complex component, interacts specifically with CIAO2A or CIAO2B and MMS19 to assist different branches of iron-sulfur protein assembly, depending of its interactors. The complex CIAO1:CIAO2B:MMS19 binds to and facilitates the assembly of most cytosolic-nuclear Fe/S proteins. CIAO1:CIAO2A specifically matures ACO1 and stabilizes IREB2. Seems to specifically modulate the transactivation activity of WT1. As part of the mitotic spindle-associated MMXD complex it may play a role in chromosome segregation.</text>
</comment>
<dbReference type="Gene3D" id="2.130.10.10">
    <property type="entry name" value="YVTN repeat-like/Quinoprotein amine dehydrogenase"/>
    <property type="match status" value="1"/>
</dbReference>
<protein>
    <submittedName>
        <fullName evidence="7">CIAO1 protein</fullName>
    </submittedName>
</protein>
<keyword evidence="2" id="KW-0677">Repeat</keyword>
<dbReference type="PROSITE" id="PS00678">
    <property type="entry name" value="WD_REPEATS_1"/>
    <property type="match status" value="1"/>
</dbReference>
<dbReference type="SMART" id="SM00320">
    <property type="entry name" value="WD40"/>
    <property type="match status" value="5"/>
</dbReference>
<dbReference type="PROSITE" id="PS50082">
    <property type="entry name" value="WD_REPEATS_2"/>
    <property type="match status" value="4"/>
</dbReference>
<feature type="repeat" description="WD" evidence="5">
    <location>
        <begin position="116"/>
        <end position="157"/>
    </location>
</feature>
<dbReference type="FunFam" id="2.130.10.10:FF:000136">
    <property type="entry name" value="Probable cytosolic iron-sulfur protein assembly protein CIAO1"/>
    <property type="match status" value="1"/>
</dbReference>
<dbReference type="GO" id="GO:0097361">
    <property type="term" value="C:cytosolic [4Fe-4S] assembly targeting complex"/>
    <property type="evidence" value="ECO:0007669"/>
    <property type="project" value="InterPro"/>
</dbReference>
<keyword evidence="8" id="KW-1185">Reference proteome</keyword>
<dbReference type="PANTHER" id="PTHR19920:SF0">
    <property type="entry name" value="CYTOSOLIC IRON-SULFUR PROTEIN ASSEMBLY PROTEIN CIAO1-RELATED"/>
    <property type="match status" value="1"/>
</dbReference>
<dbReference type="InterPro" id="IPR001680">
    <property type="entry name" value="WD40_rpt"/>
</dbReference>
<dbReference type="InterPro" id="IPR036322">
    <property type="entry name" value="WD40_repeat_dom_sf"/>
</dbReference>
<evidence type="ECO:0000256" key="5">
    <source>
        <dbReference type="PROSITE-ProRule" id="PRU00221"/>
    </source>
</evidence>
<dbReference type="CDD" id="cd00200">
    <property type="entry name" value="WD40"/>
    <property type="match status" value="1"/>
</dbReference>
<evidence type="ECO:0000313" key="7">
    <source>
        <dbReference type="EMBL" id="NWQ65244.1"/>
    </source>
</evidence>
<evidence type="ECO:0000256" key="1">
    <source>
        <dbReference type="ARBA" id="ARBA00022574"/>
    </source>
</evidence>
<evidence type="ECO:0000313" key="8">
    <source>
        <dbReference type="Proteomes" id="UP000556200"/>
    </source>
</evidence>
<feature type="region of interest" description="Disordered" evidence="6">
    <location>
        <begin position="1"/>
        <end position="28"/>
    </location>
</feature>
<dbReference type="InterPro" id="IPR019775">
    <property type="entry name" value="WD40_repeat_CS"/>
</dbReference>
<feature type="repeat" description="WD" evidence="5">
    <location>
        <begin position="205"/>
        <end position="236"/>
    </location>
</feature>
<reference evidence="7 8" key="1">
    <citation type="submission" date="2019-09" db="EMBL/GenBank/DDBJ databases">
        <title>Bird 10,000 Genomes (B10K) Project - Family phase.</title>
        <authorList>
            <person name="Zhang G."/>
        </authorList>
    </citation>
    <scope>NUCLEOTIDE SEQUENCE [LARGE SCALE GENOMIC DNA]</scope>
    <source>
        <strain evidence="7">B10K-DU-004-15</strain>
        <tissue evidence="7">Mixed tissue sample</tissue>
    </source>
</reference>
<name>A0A7K4QVV6_9TYRA</name>
<dbReference type="SUPFAM" id="SSF50978">
    <property type="entry name" value="WD40 repeat-like"/>
    <property type="match status" value="1"/>
</dbReference>
<evidence type="ECO:0000256" key="2">
    <source>
        <dbReference type="ARBA" id="ARBA00022737"/>
    </source>
</evidence>
<comment type="caution">
    <text evidence="7">The sequence shown here is derived from an EMBL/GenBank/DDBJ whole genome shotgun (WGS) entry which is preliminary data.</text>
</comment>